<organism evidence="22 23">
    <name type="scientific">Papiliotrema laurentii</name>
    <name type="common">Cryptococcus laurentii</name>
    <dbReference type="NCBI Taxonomy" id="5418"/>
    <lineage>
        <taxon>Eukaryota</taxon>
        <taxon>Fungi</taxon>
        <taxon>Dikarya</taxon>
        <taxon>Basidiomycota</taxon>
        <taxon>Agaricomycotina</taxon>
        <taxon>Tremellomycetes</taxon>
        <taxon>Tremellales</taxon>
        <taxon>Rhynchogastremaceae</taxon>
        <taxon>Papiliotrema</taxon>
    </lineage>
</organism>
<evidence type="ECO:0000256" key="19">
    <source>
        <dbReference type="PROSITE-ProRule" id="PRU00175"/>
    </source>
</evidence>
<evidence type="ECO:0000256" key="6">
    <source>
        <dbReference type="ARBA" id="ARBA00022448"/>
    </source>
</evidence>
<dbReference type="InterPro" id="IPR025654">
    <property type="entry name" value="PEX2/10"/>
</dbReference>
<keyword evidence="11 19" id="KW-0863">Zinc-finger</keyword>
<accession>A0AAD9FLJ7</accession>
<comment type="similarity">
    <text evidence="4">Belongs to the pex2/pex10/pex12 family.</text>
</comment>
<dbReference type="EMBL" id="JAODAN010000012">
    <property type="protein sequence ID" value="KAK1920819.1"/>
    <property type="molecule type" value="Genomic_DNA"/>
</dbReference>
<keyword evidence="10" id="KW-0479">Metal-binding</keyword>
<keyword evidence="13" id="KW-0862">Zinc</keyword>
<sequence length="355" mass="39301">MDRGPSLTRPQDGIAATPAPDGSSRNDLSFAPASQAQILRAHQRDSSQVHRLIELCSELLRSVAGTRWLAHRQTIVNLLVRAIYLILTFGRGNQTFGEEYTDILPYHASRRSLPSRRRRLVTIIFLLLPTILTSPASIARLRSNDDQPESAWTRLKLKLADALESPIGRALPELHMAMFMFSGRFFEFGKRMTGIQHISMLPPRPPGHEVPTYEPLGVLMLLPILCKLFPRRNAPPDMPAGSSPAGHVTSTRPILPLSPPLTPTLTAEENIILHKTAHYDDANTYLTPDALELPERQCILCLEPRGTGEGSGGTVAVTECGHIFCWGCLGGLEKPECPLCRQSLRMERLIAAYNL</sequence>
<evidence type="ECO:0000256" key="11">
    <source>
        <dbReference type="ARBA" id="ARBA00022771"/>
    </source>
</evidence>
<evidence type="ECO:0000256" key="3">
    <source>
        <dbReference type="ARBA" id="ARBA00004906"/>
    </source>
</evidence>
<evidence type="ECO:0000256" key="10">
    <source>
        <dbReference type="ARBA" id="ARBA00022723"/>
    </source>
</evidence>
<evidence type="ECO:0000313" key="23">
    <source>
        <dbReference type="Proteomes" id="UP001182556"/>
    </source>
</evidence>
<dbReference type="PROSITE" id="PS50089">
    <property type="entry name" value="ZF_RING_2"/>
    <property type="match status" value="1"/>
</dbReference>
<evidence type="ECO:0000256" key="15">
    <source>
        <dbReference type="ARBA" id="ARBA00022989"/>
    </source>
</evidence>
<evidence type="ECO:0000256" key="12">
    <source>
        <dbReference type="ARBA" id="ARBA00022786"/>
    </source>
</evidence>
<dbReference type="SMART" id="SM00184">
    <property type="entry name" value="RING"/>
    <property type="match status" value="1"/>
</dbReference>
<proteinExistence type="inferred from homology"/>
<dbReference type="SUPFAM" id="SSF57850">
    <property type="entry name" value="RING/U-box"/>
    <property type="match status" value="1"/>
</dbReference>
<evidence type="ECO:0000256" key="13">
    <source>
        <dbReference type="ARBA" id="ARBA00022833"/>
    </source>
</evidence>
<keyword evidence="15" id="KW-1133">Transmembrane helix</keyword>
<evidence type="ECO:0000256" key="14">
    <source>
        <dbReference type="ARBA" id="ARBA00022927"/>
    </source>
</evidence>
<dbReference type="EC" id="2.3.2.27" evidence="5"/>
<dbReference type="PANTHER" id="PTHR23350">
    <property type="entry name" value="PEROXISOME ASSEMBLY PROTEIN 10"/>
    <property type="match status" value="1"/>
</dbReference>
<comment type="pathway">
    <text evidence="3">Protein modification; protein ubiquitination.</text>
</comment>
<keyword evidence="8" id="KW-0808">Transferase</keyword>
<evidence type="ECO:0000256" key="8">
    <source>
        <dbReference type="ARBA" id="ARBA00022679"/>
    </source>
</evidence>
<reference evidence="22" key="1">
    <citation type="submission" date="2023-02" db="EMBL/GenBank/DDBJ databases">
        <title>Identification and recombinant expression of a fungal hydrolase from Papiliotrema laurentii that hydrolyzes apple cutin and clears colloidal polyester polyurethane.</title>
        <authorList>
            <consortium name="DOE Joint Genome Institute"/>
            <person name="Roman V.A."/>
            <person name="Bojanowski C."/>
            <person name="Crable B.R."/>
            <person name="Wagner D.N."/>
            <person name="Hung C.S."/>
            <person name="Nadeau L.J."/>
            <person name="Schratz L."/>
            <person name="Haridas S."/>
            <person name="Pangilinan J."/>
            <person name="Lipzen A."/>
            <person name="Na H."/>
            <person name="Yan M."/>
            <person name="Ng V."/>
            <person name="Grigoriev I.V."/>
            <person name="Spatafora J.W."/>
            <person name="Barlow D."/>
            <person name="Biffinger J."/>
            <person name="Kelley-Loughnane N."/>
            <person name="Varaljay V.A."/>
            <person name="Crookes-Goodson W.J."/>
        </authorList>
    </citation>
    <scope>NUCLEOTIDE SEQUENCE</scope>
    <source>
        <strain evidence="22">5307AH</strain>
    </source>
</reference>
<dbReference type="FunFam" id="3.30.40.10:FF:000671">
    <property type="entry name" value="Unplaced genomic scaffold supercont2.18, whole genome shotgun sequence"/>
    <property type="match status" value="1"/>
</dbReference>
<dbReference type="GO" id="GO:0016567">
    <property type="term" value="P:protein ubiquitination"/>
    <property type="evidence" value="ECO:0007669"/>
    <property type="project" value="UniProtKB-ARBA"/>
</dbReference>
<dbReference type="InterPro" id="IPR006845">
    <property type="entry name" value="Pex_N"/>
</dbReference>
<keyword evidence="23" id="KW-1185">Reference proteome</keyword>
<evidence type="ECO:0000256" key="9">
    <source>
        <dbReference type="ARBA" id="ARBA00022692"/>
    </source>
</evidence>
<keyword evidence="9" id="KW-0812">Transmembrane</keyword>
<comment type="catalytic activity">
    <reaction evidence="1">
        <text>S-ubiquitinyl-[E2 ubiquitin-conjugating enzyme]-L-cysteine + [acceptor protein]-L-lysine = [E2 ubiquitin-conjugating enzyme]-L-cysteine + N(6)-ubiquitinyl-[acceptor protein]-L-lysine.</text>
        <dbReference type="EC" id="2.3.2.27"/>
    </reaction>
</comment>
<dbReference type="GO" id="GO:0016562">
    <property type="term" value="P:protein import into peroxisome matrix, receptor recycling"/>
    <property type="evidence" value="ECO:0007669"/>
    <property type="project" value="UniProtKB-ARBA"/>
</dbReference>
<protein>
    <recommendedName>
        <fullName evidence="5">RING-type E3 ubiquitin transferase</fullName>
        <ecNumber evidence="5">2.3.2.27</ecNumber>
    </recommendedName>
    <alternativeName>
        <fullName evidence="18">Peroxin-10</fullName>
    </alternativeName>
</protein>
<name>A0AAD9FLJ7_PAPLA</name>
<dbReference type="GO" id="GO:0008270">
    <property type="term" value="F:zinc ion binding"/>
    <property type="evidence" value="ECO:0007669"/>
    <property type="project" value="UniProtKB-KW"/>
</dbReference>
<dbReference type="InterPro" id="IPR013083">
    <property type="entry name" value="Znf_RING/FYVE/PHD"/>
</dbReference>
<evidence type="ECO:0000256" key="20">
    <source>
        <dbReference type="SAM" id="MobiDB-lite"/>
    </source>
</evidence>
<evidence type="ECO:0000256" key="2">
    <source>
        <dbReference type="ARBA" id="ARBA00004585"/>
    </source>
</evidence>
<feature type="region of interest" description="Disordered" evidence="20">
    <location>
        <begin position="1"/>
        <end position="26"/>
    </location>
</feature>
<evidence type="ECO:0000256" key="18">
    <source>
        <dbReference type="ARBA" id="ARBA00041230"/>
    </source>
</evidence>
<keyword evidence="17" id="KW-0576">Peroxisome</keyword>
<feature type="domain" description="RING-type" evidence="21">
    <location>
        <begin position="298"/>
        <end position="341"/>
    </location>
</feature>
<evidence type="ECO:0000259" key="21">
    <source>
        <dbReference type="PROSITE" id="PS50089"/>
    </source>
</evidence>
<dbReference type="Proteomes" id="UP001182556">
    <property type="component" value="Unassembled WGS sequence"/>
</dbReference>
<keyword evidence="12" id="KW-0833">Ubl conjugation pathway</keyword>
<evidence type="ECO:0000256" key="1">
    <source>
        <dbReference type="ARBA" id="ARBA00000900"/>
    </source>
</evidence>
<evidence type="ECO:0000256" key="5">
    <source>
        <dbReference type="ARBA" id="ARBA00012483"/>
    </source>
</evidence>
<dbReference type="GO" id="GO:0061630">
    <property type="term" value="F:ubiquitin protein ligase activity"/>
    <property type="evidence" value="ECO:0007669"/>
    <property type="project" value="UniProtKB-EC"/>
</dbReference>
<dbReference type="PROSITE" id="PS00518">
    <property type="entry name" value="ZF_RING_1"/>
    <property type="match status" value="1"/>
</dbReference>
<evidence type="ECO:0000256" key="16">
    <source>
        <dbReference type="ARBA" id="ARBA00023136"/>
    </source>
</evidence>
<gene>
    <name evidence="22" type="ORF">DB88DRAFT_501164</name>
</gene>
<comment type="caution">
    <text evidence="22">The sequence shown here is derived from an EMBL/GenBank/DDBJ whole genome shotgun (WGS) entry which is preliminary data.</text>
</comment>
<dbReference type="Gene3D" id="3.30.40.10">
    <property type="entry name" value="Zinc/RING finger domain, C3HC4 (zinc finger)"/>
    <property type="match status" value="1"/>
</dbReference>
<keyword evidence="7" id="KW-0962">Peroxisome biogenesis</keyword>
<dbReference type="AlphaFoldDB" id="A0AAD9FLJ7"/>
<dbReference type="Pfam" id="PF13639">
    <property type="entry name" value="zf-RING_2"/>
    <property type="match status" value="1"/>
</dbReference>
<dbReference type="InterPro" id="IPR001841">
    <property type="entry name" value="Znf_RING"/>
</dbReference>
<evidence type="ECO:0000256" key="4">
    <source>
        <dbReference type="ARBA" id="ARBA00008704"/>
    </source>
</evidence>
<dbReference type="PANTHER" id="PTHR23350:SF0">
    <property type="entry name" value="PEROXISOME BIOGENESIS FACTOR 10"/>
    <property type="match status" value="1"/>
</dbReference>
<dbReference type="InterPro" id="IPR017907">
    <property type="entry name" value="Znf_RING_CS"/>
</dbReference>
<dbReference type="Pfam" id="PF04757">
    <property type="entry name" value="Pex2_Pex12"/>
    <property type="match status" value="1"/>
</dbReference>
<evidence type="ECO:0000313" key="22">
    <source>
        <dbReference type="EMBL" id="KAK1920819.1"/>
    </source>
</evidence>
<evidence type="ECO:0000256" key="17">
    <source>
        <dbReference type="ARBA" id="ARBA00023140"/>
    </source>
</evidence>
<comment type="subcellular location">
    <subcellularLocation>
        <location evidence="2">Peroxisome membrane</location>
        <topology evidence="2">Multi-pass membrane protein</topology>
    </subcellularLocation>
</comment>
<keyword evidence="16" id="KW-0472">Membrane</keyword>
<evidence type="ECO:0000256" key="7">
    <source>
        <dbReference type="ARBA" id="ARBA00022593"/>
    </source>
</evidence>
<keyword evidence="6" id="KW-0813">Transport</keyword>
<dbReference type="GO" id="GO:0005778">
    <property type="term" value="C:peroxisomal membrane"/>
    <property type="evidence" value="ECO:0007669"/>
    <property type="project" value="UniProtKB-SubCell"/>
</dbReference>
<keyword evidence="14" id="KW-0653">Protein transport</keyword>